<accession>A0A1G2FII6</accession>
<dbReference type="Gene3D" id="3.60.40.10">
    <property type="entry name" value="PPM-type phosphatase domain"/>
    <property type="match status" value="1"/>
</dbReference>
<reference evidence="1 2" key="1">
    <citation type="journal article" date="2016" name="Nat. Commun.">
        <title>Thousands of microbial genomes shed light on interconnected biogeochemical processes in an aquifer system.</title>
        <authorList>
            <person name="Anantharaman K."/>
            <person name="Brown C.T."/>
            <person name="Hug L.A."/>
            <person name="Sharon I."/>
            <person name="Castelle C.J."/>
            <person name="Probst A.J."/>
            <person name="Thomas B.C."/>
            <person name="Singh A."/>
            <person name="Wilkins M.J."/>
            <person name="Karaoz U."/>
            <person name="Brodie E.L."/>
            <person name="Williams K.H."/>
            <person name="Hubbard S.S."/>
            <person name="Banfield J.F."/>
        </authorList>
    </citation>
    <scope>NUCLEOTIDE SEQUENCE [LARGE SCALE GENOMIC DNA]</scope>
</reference>
<dbReference type="AlphaFoldDB" id="A0A1G2FII6"/>
<dbReference type="InterPro" id="IPR036457">
    <property type="entry name" value="PPM-type-like_dom_sf"/>
</dbReference>
<sequence>MKANIVKKEFTNFKVCILSVGKRKNDPLRNEDGWVATKNTFGVIDGSAPRVDLKFEGKSSARFATDALKNVLLTTSPSVNGKKLVSAMTAFFNEEINRIGYKNLIQQNKEASPAALFTVARIVENQIIITAIGDVSCRINSKVIHKDNFKSEDLMMKKRILAMKNAKKKNPSILDEELIRIGHQAITQDLICQVNNYFNKPDIDLGLGIIDGNEVPEKFIKKYVCNLKSIKTLELFSDGYHILPHSPKINLWEEKFFEGEKEDPLRWKKYPSVKASSSNQFSDDRTVLIVDFKN</sequence>
<dbReference type="Proteomes" id="UP000177247">
    <property type="component" value="Unassembled WGS sequence"/>
</dbReference>
<dbReference type="EMBL" id="MHNC01000042">
    <property type="protein sequence ID" value="OGZ37875.1"/>
    <property type="molecule type" value="Genomic_DNA"/>
</dbReference>
<proteinExistence type="predicted"/>
<comment type="caution">
    <text evidence="1">The sequence shown here is derived from an EMBL/GenBank/DDBJ whole genome shotgun (WGS) entry which is preliminary data.</text>
</comment>
<name>A0A1G2FII6_9BACT</name>
<organism evidence="1 2">
    <name type="scientific">Candidatus Portnoybacteria bacterium RIFCSPHIGHO2_12_FULL_40_11</name>
    <dbReference type="NCBI Taxonomy" id="1801998"/>
    <lineage>
        <taxon>Bacteria</taxon>
        <taxon>Candidatus Portnoyibacteriota</taxon>
    </lineage>
</organism>
<evidence type="ECO:0000313" key="2">
    <source>
        <dbReference type="Proteomes" id="UP000177247"/>
    </source>
</evidence>
<evidence type="ECO:0008006" key="3">
    <source>
        <dbReference type="Google" id="ProtNLM"/>
    </source>
</evidence>
<gene>
    <name evidence="1" type="ORF">A3E90_03470</name>
</gene>
<protein>
    <recommendedName>
        <fullName evidence="3">PPM-type phosphatase domain-containing protein</fullName>
    </recommendedName>
</protein>
<evidence type="ECO:0000313" key="1">
    <source>
        <dbReference type="EMBL" id="OGZ37875.1"/>
    </source>
</evidence>